<reference evidence="2 3" key="1">
    <citation type="submission" date="2020-04" db="EMBL/GenBank/DDBJ databases">
        <title>Rhodospirillaceae bacterium KN72 isolated from deep sea.</title>
        <authorList>
            <person name="Zhang D.-C."/>
        </authorList>
    </citation>
    <scope>NUCLEOTIDE SEQUENCE [LARGE SCALE GENOMIC DNA]</scope>
    <source>
        <strain evidence="2 3">KN72</strain>
    </source>
</reference>
<dbReference type="InterPro" id="IPR001387">
    <property type="entry name" value="Cro/C1-type_HTH"/>
</dbReference>
<organism evidence="2 3">
    <name type="scientific">Pacificispira spongiicola</name>
    <dbReference type="NCBI Taxonomy" id="2729598"/>
    <lineage>
        <taxon>Bacteria</taxon>
        <taxon>Pseudomonadati</taxon>
        <taxon>Pseudomonadota</taxon>
        <taxon>Alphaproteobacteria</taxon>
        <taxon>Rhodospirillales</taxon>
        <taxon>Rhodospirillaceae</taxon>
        <taxon>Pacificispira</taxon>
    </lineage>
</organism>
<dbReference type="GO" id="GO:0003677">
    <property type="term" value="F:DNA binding"/>
    <property type="evidence" value="ECO:0007669"/>
    <property type="project" value="InterPro"/>
</dbReference>
<comment type="caution">
    <text evidence="2">The sequence shown here is derived from an EMBL/GenBank/DDBJ whole genome shotgun (WGS) entry which is preliminary data.</text>
</comment>
<dbReference type="Proteomes" id="UP000539372">
    <property type="component" value="Unassembled WGS sequence"/>
</dbReference>
<dbReference type="SUPFAM" id="SSF47413">
    <property type="entry name" value="lambda repressor-like DNA-binding domains"/>
    <property type="match status" value="1"/>
</dbReference>
<keyword evidence="3" id="KW-1185">Reference proteome</keyword>
<dbReference type="CDD" id="cd00093">
    <property type="entry name" value="HTH_XRE"/>
    <property type="match status" value="1"/>
</dbReference>
<dbReference type="PROSITE" id="PS50943">
    <property type="entry name" value="HTH_CROC1"/>
    <property type="match status" value="1"/>
</dbReference>
<protein>
    <submittedName>
        <fullName evidence="2">Helix-turn-helix transcriptional regulator</fullName>
    </submittedName>
</protein>
<sequence>MVKKAEMPIGRSADRRETVAAFRSRLESAMDRVGINQSGLARAIGIDRSTLSQLLSRSNDRLPRADTVASMATALQVSTDWLLGLAEEPGRGAAILRETVEIAMTGSAETDDSLIEHWHAESVGYKVRYVPSSIPDLVKTDAVLAYEYATYEAKSEAEAKTSIENRLAQSRVPEAEMEICCSWQMMESFAKGNGVWCELPVKARLDQLDYMAALLSELYPRVRLYLFDGRRMFSVPYTVFGPKRAAVFLGQMYFVFNTREHIRTLSDHFDGLIRAAKVQAHEMPGYILSLRKSVGIN</sequence>
<evidence type="ECO:0000259" key="1">
    <source>
        <dbReference type="PROSITE" id="PS50943"/>
    </source>
</evidence>
<proteinExistence type="predicted"/>
<dbReference type="Gene3D" id="1.10.260.40">
    <property type="entry name" value="lambda repressor-like DNA-binding domains"/>
    <property type="match status" value="1"/>
</dbReference>
<gene>
    <name evidence="2" type="ORF">HH303_06240</name>
</gene>
<dbReference type="RefSeq" id="WP_169624375.1">
    <property type="nucleotide sequence ID" value="NZ_JABBNT010000002.1"/>
</dbReference>
<dbReference type="EMBL" id="JABBNT010000002">
    <property type="protein sequence ID" value="NMM44068.1"/>
    <property type="molecule type" value="Genomic_DNA"/>
</dbReference>
<dbReference type="Pfam" id="PF01381">
    <property type="entry name" value="HTH_3"/>
    <property type="match status" value="1"/>
</dbReference>
<feature type="domain" description="HTH cro/C1-type" evidence="1">
    <location>
        <begin position="26"/>
        <end position="82"/>
    </location>
</feature>
<accession>A0A7Y0DYT8</accession>
<evidence type="ECO:0000313" key="3">
    <source>
        <dbReference type="Proteomes" id="UP000539372"/>
    </source>
</evidence>
<evidence type="ECO:0000313" key="2">
    <source>
        <dbReference type="EMBL" id="NMM44068.1"/>
    </source>
</evidence>
<name>A0A7Y0DYT8_9PROT</name>
<dbReference type="SMART" id="SM00530">
    <property type="entry name" value="HTH_XRE"/>
    <property type="match status" value="1"/>
</dbReference>
<dbReference type="AlphaFoldDB" id="A0A7Y0DYT8"/>
<dbReference type="InterPro" id="IPR010982">
    <property type="entry name" value="Lambda_DNA-bd_dom_sf"/>
</dbReference>